<organism evidence="1 2">
    <name type="scientific">Elsinoe australis</name>
    <dbReference type="NCBI Taxonomy" id="40998"/>
    <lineage>
        <taxon>Eukaryota</taxon>
        <taxon>Fungi</taxon>
        <taxon>Dikarya</taxon>
        <taxon>Ascomycota</taxon>
        <taxon>Pezizomycotina</taxon>
        <taxon>Dothideomycetes</taxon>
        <taxon>Dothideomycetidae</taxon>
        <taxon>Myriangiales</taxon>
        <taxon>Elsinoaceae</taxon>
        <taxon>Elsinoe</taxon>
    </lineage>
</organism>
<sequence length="230" mass="25370">MKAHPDTEHHGGNLAYKAAARKIWGTDKGVILIDLKGRTQDRLDNTSSSYVRYVLDKLLDENIDGRAITAIATQSWPSNLVSTIKAHVHHINETRFGDDNPQSTKIEVLPIGNCHTESHIVIFDTKEVDPNEHSDIINAVAAARYGLVIIADCEKVFKDPAFPATDLGRLLVHCKTGDNAHVVKVDPTSLPADLGDKREKVKLSYVETSIAAFRKMGMGRDVDSGDFIYL</sequence>
<dbReference type="EMBL" id="NHZQ01000102">
    <property type="protein sequence ID" value="PSK53108.1"/>
    <property type="molecule type" value="Genomic_DNA"/>
</dbReference>
<name>A0A2P7ZY05_9PEZI</name>
<reference evidence="1 2" key="1">
    <citation type="submission" date="2017-05" db="EMBL/GenBank/DDBJ databases">
        <title>Draft genome sequence of Elsinoe australis.</title>
        <authorList>
            <person name="Cheng Q."/>
        </authorList>
    </citation>
    <scope>NUCLEOTIDE SEQUENCE [LARGE SCALE GENOMIC DNA]</scope>
    <source>
        <strain evidence="1 2">NL1</strain>
    </source>
</reference>
<comment type="caution">
    <text evidence="1">The sequence shown here is derived from an EMBL/GenBank/DDBJ whole genome shotgun (WGS) entry which is preliminary data.</text>
</comment>
<dbReference type="AlphaFoldDB" id="A0A2P7ZY05"/>
<keyword evidence="2" id="KW-1185">Reference proteome</keyword>
<evidence type="ECO:0000313" key="2">
    <source>
        <dbReference type="Proteomes" id="UP000243723"/>
    </source>
</evidence>
<dbReference type="Proteomes" id="UP000243723">
    <property type="component" value="Unassembled WGS sequence"/>
</dbReference>
<proteinExistence type="predicted"/>
<evidence type="ECO:0000313" key="1">
    <source>
        <dbReference type="EMBL" id="PSK53108.1"/>
    </source>
</evidence>
<protein>
    <submittedName>
        <fullName evidence="1">Uncharacterized protein</fullName>
    </submittedName>
</protein>
<gene>
    <name evidence="1" type="ORF">B9Z65_3308</name>
</gene>
<accession>A0A2P7ZY05</accession>